<evidence type="ECO:0000313" key="2">
    <source>
        <dbReference type="Proteomes" id="UP001432027"/>
    </source>
</evidence>
<organism evidence="1 2">
    <name type="scientific">Pristionchus entomophagus</name>
    <dbReference type="NCBI Taxonomy" id="358040"/>
    <lineage>
        <taxon>Eukaryota</taxon>
        <taxon>Metazoa</taxon>
        <taxon>Ecdysozoa</taxon>
        <taxon>Nematoda</taxon>
        <taxon>Chromadorea</taxon>
        <taxon>Rhabditida</taxon>
        <taxon>Rhabditina</taxon>
        <taxon>Diplogasteromorpha</taxon>
        <taxon>Diplogasteroidea</taxon>
        <taxon>Neodiplogasteridae</taxon>
        <taxon>Pristionchus</taxon>
    </lineage>
</organism>
<protein>
    <submittedName>
        <fullName evidence="1">Uncharacterized protein</fullName>
    </submittedName>
</protein>
<feature type="non-terminal residue" evidence="1">
    <location>
        <position position="1"/>
    </location>
</feature>
<dbReference type="AlphaFoldDB" id="A0AAV5UNA2"/>
<comment type="caution">
    <text evidence="1">The sequence shown here is derived from an EMBL/GenBank/DDBJ whole genome shotgun (WGS) entry which is preliminary data.</text>
</comment>
<reference evidence="1" key="1">
    <citation type="submission" date="2023-10" db="EMBL/GenBank/DDBJ databases">
        <title>Genome assembly of Pristionchus species.</title>
        <authorList>
            <person name="Yoshida K."/>
            <person name="Sommer R.J."/>
        </authorList>
    </citation>
    <scope>NUCLEOTIDE SEQUENCE</scope>
    <source>
        <strain evidence="1">RS0144</strain>
    </source>
</reference>
<proteinExistence type="predicted"/>
<dbReference type="Proteomes" id="UP001432027">
    <property type="component" value="Unassembled WGS sequence"/>
</dbReference>
<evidence type="ECO:0000313" key="1">
    <source>
        <dbReference type="EMBL" id="GMT07814.1"/>
    </source>
</evidence>
<sequence>YLRALGFTALFYIYTSSFAGSIIELPAPRTYTSVAPQLLDGSLTLVRISTVYLDDVVEKPLLAGPNNVEVYDDFE</sequence>
<dbReference type="EMBL" id="BTSX01000006">
    <property type="protein sequence ID" value="GMT07814.1"/>
    <property type="molecule type" value="Genomic_DNA"/>
</dbReference>
<name>A0AAV5UNA2_9BILA</name>
<keyword evidence="2" id="KW-1185">Reference proteome</keyword>
<feature type="non-terminal residue" evidence="1">
    <location>
        <position position="75"/>
    </location>
</feature>
<gene>
    <name evidence="1" type="ORF">PENTCL1PPCAC_29988</name>
</gene>
<accession>A0AAV5UNA2</accession>